<reference evidence="2 3" key="1">
    <citation type="journal article" date="2008" name="Nature">
        <title>The genome of Laccaria bicolor provides insights into mycorrhizal symbiosis.</title>
        <authorList>
            <person name="Martin F."/>
            <person name="Aerts A."/>
            <person name="Ahren D."/>
            <person name="Brun A."/>
            <person name="Danchin E.G.J."/>
            <person name="Duchaussoy F."/>
            <person name="Gibon J."/>
            <person name="Kohler A."/>
            <person name="Lindquist E."/>
            <person name="Pereda V."/>
            <person name="Salamov A."/>
            <person name="Shapiro H.J."/>
            <person name="Wuyts J."/>
            <person name="Blaudez D."/>
            <person name="Buee M."/>
            <person name="Brokstein P."/>
            <person name="Canbaeck B."/>
            <person name="Cohen D."/>
            <person name="Courty P.E."/>
            <person name="Coutinho P.M."/>
            <person name="Delaruelle C."/>
            <person name="Detter J.C."/>
            <person name="Deveau A."/>
            <person name="DiFazio S."/>
            <person name="Duplessis S."/>
            <person name="Fraissinet-Tachet L."/>
            <person name="Lucic E."/>
            <person name="Frey-Klett P."/>
            <person name="Fourrey C."/>
            <person name="Feussner I."/>
            <person name="Gay G."/>
            <person name="Grimwood J."/>
            <person name="Hoegger P.J."/>
            <person name="Jain P."/>
            <person name="Kilaru S."/>
            <person name="Labbe J."/>
            <person name="Lin Y.C."/>
            <person name="Legue V."/>
            <person name="Le Tacon F."/>
            <person name="Marmeisse R."/>
            <person name="Melayah D."/>
            <person name="Montanini B."/>
            <person name="Muratet M."/>
            <person name="Nehls U."/>
            <person name="Niculita-Hirzel H."/>
            <person name="Oudot-Le Secq M.P."/>
            <person name="Peter M."/>
            <person name="Quesneville H."/>
            <person name="Rajashekar B."/>
            <person name="Reich M."/>
            <person name="Rouhier N."/>
            <person name="Schmutz J."/>
            <person name="Yin T."/>
            <person name="Chalot M."/>
            <person name="Henrissat B."/>
            <person name="Kuees U."/>
            <person name="Lucas S."/>
            <person name="Van de Peer Y."/>
            <person name="Podila G.K."/>
            <person name="Polle A."/>
            <person name="Pukkila P.J."/>
            <person name="Richardson P.M."/>
            <person name="Rouze P."/>
            <person name="Sanders I.R."/>
            <person name="Stajich J.E."/>
            <person name="Tunlid A."/>
            <person name="Tuskan G."/>
            <person name="Grigoriev I.V."/>
        </authorList>
    </citation>
    <scope>NUCLEOTIDE SEQUENCE [LARGE SCALE GENOMIC DNA]</scope>
    <source>
        <strain evidence="3">S238N-H82 / ATCC MYA-4686</strain>
    </source>
</reference>
<sequence length="255" mass="28697">MSHPPLKVIGMEYNPVWIDRTFKSRQLTESLLAPEREAGLLTTHDYDAALSFFPDFHRRYNSLGMVLGGCLMYSIRKPSWSTPKTTALVLTSAVLGRAVGAVSSVREHYQFARSIENPAGFAQAMQNIQRKLGQPVMRPIGRPQDHTSADDHSQERDFQLPPPRASLEQPPMTKPTTSTGTWDRIRAANVRTAGNSSWDTLRQKHESARIQNRVPDTTVDDVNGEPVGQAKIEIMSRTEEQAKFDALLDRERNMK</sequence>
<evidence type="ECO:0000313" key="3">
    <source>
        <dbReference type="Proteomes" id="UP000001194"/>
    </source>
</evidence>
<dbReference type="RefSeq" id="XP_001873236.1">
    <property type="nucleotide sequence ID" value="XM_001873201.1"/>
</dbReference>
<feature type="region of interest" description="Disordered" evidence="1">
    <location>
        <begin position="137"/>
        <end position="180"/>
    </location>
</feature>
<organism evidence="3">
    <name type="scientific">Laccaria bicolor (strain S238N-H82 / ATCC MYA-4686)</name>
    <name type="common">Bicoloured deceiver</name>
    <name type="synonym">Laccaria laccata var. bicolor</name>
    <dbReference type="NCBI Taxonomy" id="486041"/>
    <lineage>
        <taxon>Eukaryota</taxon>
        <taxon>Fungi</taxon>
        <taxon>Dikarya</taxon>
        <taxon>Basidiomycota</taxon>
        <taxon>Agaricomycotina</taxon>
        <taxon>Agaricomycetes</taxon>
        <taxon>Agaricomycetidae</taxon>
        <taxon>Agaricales</taxon>
        <taxon>Agaricineae</taxon>
        <taxon>Hydnangiaceae</taxon>
        <taxon>Laccaria</taxon>
    </lineage>
</organism>
<dbReference type="KEGG" id="lbc:LACBIDRAFT_300742"/>
<protein>
    <submittedName>
        <fullName evidence="2">Predicted protein</fullName>
    </submittedName>
</protein>
<dbReference type="Proteomes" id="UP000001194">
    <property type="component" value="Unassembled WGS sequence"/>
</dbReference>
<name>B0CQ81_LACBS</name>
<dbReference type="HOGENOM" id="CLU_093219_0_0_1"/>
<feature type="compositionally biased region" description="Basic and acidic residues" evidence="1">
    <location>
        <begin position="143"/>
        <end position="158"/>
    </location>
</feature>
<dbReference type="GeneID" id="6069037"/>
<evidence type="ECO:0000313" key="2">
    <source>
        <dbReference type="EMBL" id="EDR15028.1"/>
    </source>
</evidence>
<proteinExistence type="predicted"/>
<dbReference type="EMBL" id="DS547091">
    <property type="protein sequence ID" value="EDR15028.1"/>
    <property type="molecule type" value="Genomic_DNA"/>
</dbReference>
<dbReference type="OrthoDB" id="3201807at2759"/>
<dbReference type="AlphaFoldDB" id="B0CQ81"/>
<dbReference type="InParanoid" id="B0CQ81"/>
<gene>
    <name evidence="2" type="ORF">LACBIDRAFT_300742</name>
</gene>
<accession>B0CQ81</accession>
<keyword evidence="3" id="KW-1185">Reference proteome</keyword>
<evidence type="ECO:0000256" key="1">
    <source>
        <dbReference type="SAM" id="MobiDB-lite"/>
    </source>
</evidence>